<dbReference type="AlphaFoldDB" id="A0A9W6C7B2"/>
<keyword evidence="5" id="KW-1185">Reference proteome</keyword>
<dbReference type="RefSeq" id="WP_330677513.1">
    <property type="nucleotide sequence ID" value="NZ_BSBO01000009.1"/>
</dbReference>
<dbReference type="PANTHER" id="PTHR43046:SF14">
    <property type="entry name" value="MUTT_NUDIX FAMILY PROTEIN"/>
    <property type="match status" value="1"/>
</dbReference>
<dbReference type="InterPro" id="IPR000086">
    <property type="entry name" value="NUDIX_hydrolase_dom"/>
</dbReference>
<dbReference type="GO" id="GO:0016787">
    <property type="term" value="F:hydrolase activity"/>
    <property type="evidence" value="ECO:0007669"/>
    <property type="project" value="UniProtKB-KW"/>
</dbReference>
<evidence type="ECO:0000256" key="2">
    <source>
        <dbReference type="ARBA" id="ARBA00022801"/>
    </source>
</evidence>
<evidence type="ECO:0000259" key="3">
    <source>
        <dbReference type="PROSITE" id="PS51462"/>
    </source>
</evidence>
<dbReference type="EMBL" id="BSBO01000009">
    <property type="protein sequence ID" value="GLG04005.1"/>
    <property type="molecule type" value="Genomic_DNA"/>
</dbReference>
<organism evidence="4 5">
    <name type="scientific">Sellimonas catena</name>
    <dbReference type="NCBI Taxonomy" id="2994035"/>
    <lineage>
        <taxon>Bacteria</taxon>
        <taxon>Bacillati</taxon>
        <taxon>Bacillota</taxon>
        <taxon>Clostridia</taxon>
        <taxon>Lachnospirales</taxon>
        <taxon>Lachnospiraceae</taxon>
        <taxon>Sellimonas</taxon>
    </lineage>
</organism>
<evidence type="ECO:0000313" key="5">
    <source>
        <dbReference type="Proteomes" id="UP001145145"/>
    </source>
</evidence>
<sequence length="99" mass="11531">MVKVRFYDEVEDSLLKFAVMIARHDGKWVFCKHRKRETYEVPGGHREPGEKIDETAGRELYEETGALDFDLDRVCVYSVTSVDEEEKEGEETYGMLYTA</sequence>
<proteinExistence type="predicted"/>
<evidence type="ECO:0000256" key="1">
    <source>
        <dbReference type="ARBA" id="ARBA00001946"/>
    </source>
</evidence>
<gene>
    <name evidence="4" type="ORF">Selli1_11790</name>
</gene>
<comment type="cofactor">
    <cofactor evidence="1">
        <name>Mg(2+)</name>
        <dbReference type="ChEBI" id="CHEBI:18420"/>
    </cofactor>
</comment>
<keyword evidence="2" id="KW-0378">Hydrolase</keyword>
<comment type="caution">
    <text evidence="4">The sequence shown here is derived from an EMBL/GenBank/DDBJ whole genome shotgun (WGS) entry which is preliminary data.</text>
</comment>
<dbReference type="PANTHER" id="PTHR43046">
    <property type="entry name" value="GDP-MANNOSE MANNOSYL HYDROLASE"/>
    <property type="match status" value="1"/>
</dbReference>
<feature type="domain" description="Nudix hydrolase" evidence="3">
    <location>
        <begin position="12"/>
        <end position="99"/>
    </location>
</feature>
<dbReference type="Pfam" id="PF00293">
    <property type="entry name" value="NUDIX"/>
    <property type="match status" value="1"/>
</dbReference>
<dbReference type="PROSITE" id="PS51462">
    <property type="entry name" value="NUDIX"/>
    <property type="match status" value="1"/>
</dbReference>
<name>A0A9W6C7B2_9FIRM</name>
<dbReference type="InterPro" id="IPR015797">
    <property type="entry name" value="NUDIX_hydrolase-like_dom_sf"/>
</dbReference>
<accession>A0A9W6C7B2</accession>
<protein>
    <recommendedName>
        <fullName evidence="3">Nudix hydrolase domain-containing protein</fullName>
    </recommendedName>
</protein>
<dbReference type="InterPro" id="IPR020084">
    <property type="entry name" value="NUDIX_hydrolase_CS"/>
</dbReference>
<dbReference type="SUPFAM" id="SSF55811">
    <property type="entry name" value="Nudix"/>
    <property type="match status" value="1"/>
</dbReference>
<dbReference type="PROSITE" id="PS00893">
    <property type="entry name" value="NUDIX_BOX"/>
    <property type="match status" value="1"/>
</dbReference>
<dbReference type="Proteomes" id="UP001145145">
    <property type="component" value="Unassembled WGS sequence"/>
</dbReference>
<dbReference type="Gene3D" id="3.90.79.10">
    <property type="entry name" value="Nucleoside Triphosphate Pyrophosphohydrolase"/>
    <property type="match status" value="1"/>
</dbReference>
<reference evidence="4 5" key="1">
    <citation type="journal article" date="2023" name="Int. J. Syst. Evol. Microbiol.">
        <title>Sellimonas catena sp. nov., isolated from human faeces.</title>
        <authorList>
            <person name="Hisatomi A."/>
            <person name="Ohkuma M."/>
            <person name="Sakamoto M."/>
        </authorList>
    </citation>
    <scope>NUCLEOTIDE SEQUENCE [LARGE SCALE GENOMIC DNA]</scope>
    <source>
        <strain evidence="4 5">12EGH17</strain>
    </source>
</reference>
<evidence type="ECO:0000313" key="4">
    <source>
        <dbReference type="EMBL" id="GLG04005.1"/>
    </source>
</evidence>